<dbReference type="EMBL" id="JADGJD010001144">
    <property type="protein sequence ID" value="KAJ3046545.1"/>
    <property type="molecule type" value="Genomic_DNA"/>
</dbReference>
<accession>A0AAD5SDB6</accession>
<keyword evidence="3" id="KW-1185">Reference proteome</keyword>
<feature type="compositionally biased region" description="Basic residues" evidence="1">
    <location>
        <begin position="90"/>
        <end position="101"/>
    </location>
</feature>
<protein>
    <submittedName>
        <fullName evidence="2">Uncharacterized protein</fullName>
    </submittedName>
</protein>
<evidence type="ECO:0000256" key="1">
    <source>
        <dbReference type="SAM" id="MobiDB-lite"/>
    </source>
</evidence>
<sequence length="210" mass="24961">MATKAWQLHMMDYITAVNFFNVPQYPVYPSPAAEHHFAPNQTPHAPPMVRTKHRSEDKPSSMQTFSPPQKEKRQWEVNSLSVPEALKPSRFMRKPKRHRKEHGAATHSPEFPDANEEPKRRRRDSGYFNDRYKQLKEQIRHVRLQNEMLSQEDERVTEEIKRVKLTNKLVRAKLAIHEPLFDIYVLRRIQFAVQWSGKDAQHRCLEQLDM</sequence>
<dbReference type="AlphaFoldDB" id="A0AAD5SDB6"/>
<evidence type="ECO:0000313" key="2">
    <source>
        <dbReference type="EMBL" id="KAJ3046545.1"/>
    </source>
</evidence>
<evidence type="ECO:0000313" key="3">
    <source>
        <dbReference type="Proteomes" id="UP001212841"/>
    </source>
</evidence>
<gene>
    <name evidence="2" type="ORF">HK097_000765</name>
</gene>
<name>A0AAD5SDB6_9FUNG</name>
<dbReference type="Proteomes" id="UP001212841">
    <property type="component" value="Unassembled WGS sequence"/>
</dbReference>
<feature type="region of interest" description="Disordered" evidence="1">
    <location>
        <begin position="36"/>
        <end position="129"/>
    </location>
</feature>
<reference evidence="2" key="1">
    <citation type="submission" date="2020-05" db="EMBL/GenBank/DDBJ databases">
        <title>Phylogenomic resolution of chytrid fungi.</title>
        <authorList>
            <person name="Stajich J.E."/>
            <person name="Amses K."/>
            <person name="Simmons R."/>
            <person name="Seto K."/>
            <person name="Myers J."/>
            <person name="Bonds A."/>
            <person name="Quandt C.A."/>
            <person name="Barry K."/>
            <person name="Liu P."/>
            <person name="Grigoriev I."/>
            <person name="Longcore J.E."/>
            <person name="James T.Y."/>
        </authorList>
    </citation>
    <scope>NUCLEOTIDE SEQUENCE</scope>
    <source>
        <strain evidence="2">JEL0318</strain>
    </source>
</reference>
<proteinExistence type="predicted"/>
<organism evidence="2 3">
    <name type="scientific">Rhizophlyctis rosea</name>
    <dbReference type="NCBI Taxonomy" id="64517"/>
    <lineage>
        <taxon>Eukaryota</taxon>
        <taxon>Fungi</taxon>
        <taxon>Fungi incertae sedis</taxon>
        <taxon>Chytridiomycota</taxon>
        <taxon>Chytridiomycota incertae sedis</taxon>
        <taxon>Chytridiomycetes</taxon>
        <taxon>Rhizophlyctidales</taxon>
        <taxon>Rhizophlyctidaceae</taxon>
        <taxon>Rhizophlyctis</taxon>
    </lineage>
</organism>
<comment type="caution">
    <text evidence="2">The sequence shown here is derived from an EMBL/GenBank/DDBJ whole genome shotgun (WGS) entry which is preliminary data.</text>
</comment>